<protein>
    <submittedName>
        <fullName evidence="1">Uncharacterized protein</fullName>
    </submittedName>
</protein>
<dbReference type="Proteomes" id="UP000828390">
    <property type="component" value="Unassembled WGS sequence"/>
</dbReference>
<proteinExistence type="predicted"/>
<evidence type="ECO:0000313" key="1">
    <source>
        <dbReference type="EMBL" id="KAH3896108.1"/>
    </source>
</evidence>
<keyword evidence="2" id="KW-1185">Reference proteome</keyword>
<sequence>MNPPTREKWHWTQESSMGTVCYIIRNFRKQKYDRSARFISSTRHRFRSAGPGFWKLYLKCGKRRYFGTSDEAMFYLGGSYGIVQR</sequence>
<name>A0A9D4NK38_DREPO</name>
<reference evidence="1" key="1">
    <citation type="journal article" date="2019" name="bioRxiv">
        <title>The Genome of the Zebra Mussel, Dreissena polymorpha: A Resource for Invasive Species Research.</title>
        <authorList>
            <person name="McCartney M.A."/>
            <person name="Auch B."/>
            <person name="Kono T."/>
            <person name="Mallez S."/>
            <person name="Zhang Y."/>
            <person name="Obille A."/>
            <person name="Becker A."/>
            <person name="Abrahante J.E."/>
            <person name="Garbe J."/>
            <person name="Badalamenti J.P."/>
            <person name="Herman A."/>
            <person name="Mangelson H."/>
            <person name="Liachko I."/>
            <person name="Sullivan S."/>
            <person name="Sone E.D."/>
            <person name="Koren S."/>
            <person name="Silverstein K.A.T."/>
            <person name="Beckman K.B."/>
            <person name="Gohl D.M."/>
        </authorList>
    </citation>
    <scope>NUCLEOTIDE SEQUENCE</scope>
    <source>
        <strain evidence="1">Duluth1</strain>
        <tissue evidence="1">Whole animal</tissue>
    </source>
</reference>
<dbReference type="EMBL" id="JAIWYP010000001">
    <property type="protein sequence ID" value="KAH3896108.1"/>
    <property type="molecule type" value="Genomic_DNA"/>
</dbReference>
<evidence type="ECO:0000313" key="2">
    <source>
        <dbReference type="Proteomes" id="UP000828390"/>
    </source>
</evidence>
<accession>A0A9D4NK38</accession>
<reference evidence="1" key="2">
    <citation type="submission" date="2020-11" db="EMBL/GenBank/DDBJ databases">
        <authorList>
            <person name="McCartney M.A."/>
            <person name="Auch B."/>
            <person name="Kono T."/>
            <person name="Mallez S."/>
            <person name="Becker A."/>
            <person name="Gohl D.M."/>
            <person name="Silverstein K.A.T."/>
            <person name="Koren S."/>
            <person name="Bechman K.B."/>
            <person name="Herman A."/>
            <person name="Abrahante J.E."/>
            <person name="Garbe J."/>
        </authorList>
    </citation>
    <scope>NUCLEOTIDE SEQUENCE</scope>
    <source>
        <strain evidence="1">Duluth1</strain>
        <tissue evidence="1">Whole animal</tissue>
    </source>
</reference>
<comment type="caution">
    <text evidence="1">The sequence shown here is derived from an EMBL/GenBank/DDBJ whole genome shotgun (WGS) entry which is preliminary data.</text>
</comment>
<gene>
    <name evidence="1" type="ORF">DPMN_020281</name>
</gene>
<dbReference type="AlphaFoldDB" id="A0A9D4NK38"/>
<organism evidence="1 2">
    <name type="scientific">Dreissena polymorpha</name>
    <name type="common">Zebra mussel</name>
    <name type="synonym">Mytilus polymorpha</name>
    <dbReference type="NCBI Taxonomy" id="45954"/>
    <lineage>
        <taxon>Eukaryota</taxon>
        <taxon>Metazoa</taxon>
        <taxon>Spiralia</taxon>
        <taxon>Lophotrochozoa</taxon>
        <taxon>Mollusca</taxon>
        <taxon>Bivalvia</taxon>
        <taxon>Autobranchia</taxon>
        <taxon>Heteroconchia</taxon>
        <taxon>Euheterodonta</taxon>
        <taxon>Imparidentia</taxon>
        <taxon>Neoheterodontei</taxon>
        <taxon>Myida</taxon>
        <taxon>Dreissenoidea</taxon>
        <taxon>Dreissenidae</taxon>
        <taxon>Dreissena</taxon>
    </lineage>
</organism>